<protein>
    <submittedName>
        <fullName evidence="1">Uncharacterized protein</fullName>
    </submittedName>
</protein>
<proteinExistence type="predicted"/>
<dbReference type="Proteomes" id="UP000828851">
    <property type="component" value="Segment"/>
</dbReference>
<reference evidence="1" key="1">
    <citation type="journal article" date="2021" name="PLoS Biol.">
        <title>Systematic exploration of Escherichia coli phage-host interactions with the BASEL phage collection.</title>
        <authorList>
            <person name="Maffei E."/>
            <person name="Shaidullina A."/>
            <person name="Burkolter M."/>
            <person name="Heyer Y."/>
            <person name="Estermann F."/>
            <person name="Druelle V."/>
            <person name="Sauer P."/>
            <person name="Willi L."/>
            <person name="Michaelis S."/>
            <person name="Hilbi H."/>
            <person name="Thaler D.S."/>
            <person name="Harms A."/>
        </authorList>
    </citation>
    <scope>NUCLEOTIDE SEQUENCE</scope>
    <source>
        <strain evidence="1">Bas08</strain>
    </source>
</reference>
<evidence type="ECO:0000313" key="1">
    <source>
        <dbReference type="EMBL" id="QXV77420.1"/>
    </source>
</evidence>
<gene>
    <name evidence="1" type="ORF">bas08_0045</name>
</gene>
<organism evidence="1 2">
    <name type="scientific">Escherichia phage DanielBernoulli</name>
    <dbReference type="NCBI Taxonomy" id="2851972"/>
    <lineage>
        <taxon>Viruses</taxon>
        <taxon>Duplodnaviria</taxon>
        <taxon>Heunggongvirae</taxon>
        <taxon>Uroviricota</taxon>
        <taxon>Caudoviricetes</taxon>
        <taxon>Drexlerviridae</taxon>
        <taxon>Tempevirinae</taxon>
        <taxon>Tlsvirus</taxon>
        <taxon>Tlsvirus danielbernouli</taxon>
    </lineage>
</organism>
<accession>A0AAE7VQQ1</accession>
<keyword evidence="2" id="KW-1185">Reference proteome</keyword>
<name>A0AAE7VQQ1_9CAUD</name>
<dbReference type="EMBL" id="MZ501059">
    <property type="protein sequence ID" value="QXV77420.1"/>
    <property type="molecule type" value="Genomic_DNA"/>
</dbReference>
<sequence>MTLKYTIKTTRVVNVTFDTFNDKGTAFVDDGRTFGINRSEYEEMLWNIKKKGAHIIEERDYSENTFQDLMNNIF</sequence>
<evidence type="ECO:0000313" key="2">
    <source>
        <dbReference type="Proteomes" id="UP000828851"/>
    </source>
</evidence>